<feature type="compositionally biased region" description="Gly residues" evidence="1">
    <location>
        <begin position="151"/>
        <end position="161"/>
    </location>
</feature>
<name>A0A0D2MAB6_9CHLO</name>
<gene>
    <name evidence="2" type="ORF">MNEG_10069</name>
</gene>
<feature type="compositionally biased region" description="Low complexity" evidence="1">
    <location>
        <begin position="135"/>
        <end position="147"/>
    </location>
</feature>
<feature type="compositionally biased region" description="Low complexity" evidence="1">
    <location>
        <begin position="17"/>
        <end position="27"/>
    </location>
</feature>
<accession>A0A0D2MAB6</accession>
<feature type="region of interest" description="Disordered" evidence="1">
    <location>
        <begin position="130"/>
        <end position="161"/>
    </location>
</feature>
<feature type="region of interest" description="Disordered" evidence="1">
    <location>
        <begin position="1"/>
        <end position="27"/>
    </location>
</feature>
<dbReference type="RefSeq" id="XP_013896916.1">
    <property type="nucleotide sequence ID" value="XM_014041462.1"/>
</dbReference>
<dbReference type="GeneID" id="25727194"/>
<dbReference type="EMBL" id="KK102385">
    <property type="protein sequence ID" value="KIY97896.1"/>
    <property type="molecule type" value="Genomic_DNA"/>
</dbReference>
<protein>
    <submittedName>
        <fullName evidence="2">Uncharacterized protein</fullName>
    </submittedName>
</protein>
<dbReference type="OrthoDB" id="414047at2759"/>
<evidence type="ECO:0000313" key="2">
    <source>
        <dbReference type="EMBL" id="KIY97896.1"/>
    </source>
</evidence>
<dbReference type="Proteomes" id="UP000054498">
    <property type="component" value="Unassembled WGS sequence"/>
</dbReference>
<sequence length="305" mass="30803">MSSEDLSRPQRGGGGDAAAAASAASPLAARPPVRVIVAGCGAARRQGLTEGFRRQAPPGSSIVFVHSDPAGLEAAGGAEALLAAGVAEADALVLASCSEPSGAFGAATQAADAVLMCELLSLQELLERCRPPPASDAGGAPDAATAPPGGPGGGGGGGGSGGGRRQLHVVCLVGSYGMRRTAKAFLRSMLRRAFSFELLIGDELVSAALVQIATHPHNGDVFERLLLHRRGGTQLAMVPAAAYGFGRGGGWATFGLVAEEVMQSGRALALGYRRADGRMLLAPAPDDLVRWSEGDELVVMADTEG</sequence>
<dbReference type="AlphaFoldDB" id="A0A0D2MAB6"/>
<evidence type="ECO:0000256" key="1">
    <source>
        <dbReference type="SAM" id="MobiDB-lite"/>
    </source>
</evidence>
<organism evidence="2 3">
    <name type="scientific">Monoraphidium neglectum</name>
    <dbReference type="NCBI Taxonomy" id="145388"/>
    <lineage>
        <taxon>Eukaryota</taxon>
        <taxon>Viridiplantae</taxon>
        <taxon>Chlorophyta</taxon>
        <taxon>core chlorophytes</taxon>
        <taxon>Chlorophyceae</taxon>
        <taxon>CS clade</taxon>
        <taxon>Sphaeropleales</taxon>
        <taxon>Selenastraceae</taxon>
        <taxon>Monoraphidium</taxon>
    </lineage>
</organism>
<evidence type="ECO:0000313" key="3">
    <source>
        <dbReference type="Proteomes" id="UP000054498"/>
    </source>
</evidence>
<reference evidence="2 3" key="1">
    <citation type="journal article" date="2013" name="BMC Genomics">
        <title>Reconstruction of the lipid metabolism for the microalga Monoraphidium neglectum from its genome sequence reveals characteristics suitable for biofuel production.</title>
        <authorList>
            <person name="Bogen C."/>
            <person name="Al-Dilaimi A."/>
            <person name="Albersmeier A."/>
            <person name="Wichmann J."/>
            <person name="Grundmann M."/>
            <person name="Rupp O."/>
            <person name="Lauersen K.J."/>
            <person name="Blifernez-Klassen O."/>
            <person name="Kalinowski J."/>
            <person name="Goesmann A."/>
            <person name="Mussgnug J.H."/>
            <person name="Kruse O."/>
        </authorList>
    </citation>
    <scope>NUCLEOTIDE SEQUENCE [LARGE SCALE GENOMIC DNA]</scope>
    <source>
        <strain evidence="2 3">SAG 48.87</strain>
    </source>
</reference>
<proteinExistence type="predicted"/>
<dbReference type="KEGG" id="mng:MNEG_10069"/>
<keyword evidence="3" id="KW-1185">Reference proteome</keyword>